<dbReference type="STRING" id="983967.A0A1E4STH6"/>
<keyword evidence="3 7" id="KW-0812">Transmembrane</keyword>
<feature type="transmembrane region" description="Helical" evidence="7">
    <location>
        <begin position="309"/>
        <end position="332"/>
    </location>
</feature>
<dbReference type="PANTHER" id="PTHR13148:SF0">
    <property type="entry name" value="POST-GPI ATTACHMENT TO PROTEINS FACTOR 3"/>
    <property type="match status" value="1"/>
</dbReference>
<dbReference type="GO" id="GO:0005789">
    <property type="term" value="C:endoplasmic reticulum membrane"/>
    <property type="evidence" value="ECO:0007669"/>
    <property type="project" value="UniProtKB-SubCell"/>
</dbReference>
<evidence type="ECO:0000256" key="1">
    <source>
        <dbReference type="ARBA" id="ARBA00004127"/>
    </source>
</evidence>
<evidence type="ECO:0000256" key="3">
    <source>
        <dbReference type="ARBA" id="ARBA00022692"/>
    </source>
</evidence>
<keyword evidence="5 7" id="KW-1133">Transmembrane helix</keyword>
<feature type="transmembrane region" description="Helical" evidence="7">
    <location>
        <begin position="205"/>
        <end position="224"/>
    </location>
</feature>
<dbReference type="GO" id="GO:0016788">
    <property type="term" value="F:hydrolase activity, acting on ester bonds"/>
    <property type="evidence" value="ECO:0007669"/>
    <property type="project" value="TreeGrafter"/>
</dbReference>
<evidence type="ECO:0000256" key="4">
    <source>
        <dbReference type="ARBA" id="ARBA00022729"/>
    </source>
</evidence>
<feature type="transmembrane region" description="Helical" evidence="7">
    <location>
        <begin position="172"/>
        <end position="193"/>
    </location>
</feature>
<keyword evidence="6 7" id="KW-0472">Membrane</keyword>
<evidence type="ECO:0000256" key="7">
    <source>
        <dbReference type="RuleBase" id="RU365066"/>
    </source>
</evidence>
<protein>
    <recommendedName>
        <fullName evidence="7">Post-GPI attachment to proteins factor 3</fullName>
    </recommendedName>
</protein>
<name>A0A1E4STH6_9ASCO</name>
<evidence type="ECO:0000256" key="2">
    <source>
        <dbReference type="ARBA" id="ARBA00022502"/>
    </source>
</evidence>
<proteinExistence type="inferred from homology"/>
<feature type="signal peptide" evidence="7">
    <location>
        <begin position="1"/>
        <end position="16"/>
    </location>
</feature>
<dbReference type="InterPro" id="IPR007217">
    <property type="entry name" value="Per1-like"/>
</dbReference>
<keyword evidence="4 7" id="KW-0732">Signal</keyword>
<comment type="function">
    <text evidence="7">Involved in the lipid remodeling steps of GPI-anchor maturation.</text>
</comment>
<organism evidence="8 9">
    <name type="scientific">[Candida] arabinofermentans NRRL YB-2248</name>
    <dbReference type="NCBI Taxonomy" id="983967"/>
    <lineage>
        <taxon>Eukaryota</taxon>
        <taxon>Fungi</taxon>
        <taxon>Dikarya</taxon>
        <taxon>Ascomycota</taxon>
        <taxon>Saccharomycotina</taxon>
        <taxon>Pichiomycetes</taxon>
        <taxon>Pichiales</taxon>
        <taxon>Pichiaceae</taxon>
        <taxon>Ogataea</taxon>
        <taxon>Ogataea/Candida clade</taxon>
    </lineage>
</organism>
<dbReference type="PANTHER" id="PTHR13148">
    <property type="entry name" value="PER1-RELATED"/>
    <property type="match status" value="1"/>
</dbReference>
<dbReference type="Pfam" id="PF04080">
    <property type="entry name" value="Per1"/>
    <property type="match status" value="1"/>
</dbReference>
<comment type="subcellular location">
    <subcellularLocation>
        <location evidence="1">Endomembrane system</location>
        <topology evidence="1">Multi-pass membrane protein</topology>
    </subcellularLocation>
    <subcellularLocation>
        <location evidence="7">Endoplasmic reticulum membrane</location>
        <topology evidence="7">Multi-pass membrane protein</topology>
    </subcellularLocation>
</comment>
<gene>
    <name evidence="8" type="ORF">CANARDRAFT_10193</name>
</gene>
<accession>A0A1E4STH6</accession>
<feature type="transmembrane region" description="Helical" evidence="7">
    <location>
        <begin position="267"/>
        <end position="288"/>
    </location>
</feature>
<feature type="chain" id="PRO_5016484772" description="Post-GPI attachment to proteins factor 3" evidence="7">
    <location>
        <begin position="17"/>
        <end position="377"/>
    </location>
</feature>
<keyword evidence="7" id="KW-0256">Endoplasmic reticulum</keyword>
<dbReference type="EMBL" id="KV453873">
    <property type="protein sequence ID" value="ODV82814.1"/>
    <property type="molecule type" value="Genomic_DNA"/>
</dbReference>
<evidence type="ECO:0000313" key="8">
    <source>
        <dbReference type="EMBL" id="ODV82814.1"/>
    </source>
</evidence>
<dbReference type="GO" id="GO:0006506">
    <property type="term" value="P:GPI anchor biosynthetic process"/>
    <property type="evidence" value="ECO:0007669"/>
    <property type="project" value="UniProtKB-KW"/>
</dbReference>
<evidence type="ECO:0000256" key="6">
    <source>
        <dbReference type="ARBA" id="ARBA00023136"/>
    </source>
</evidence>
<reference evidence="9" key="1">
    <citation type="submission" date="2016-04" db="EMBL/GenBank/DDBJ databases">
        <title>Comparative genomics of biotechnologically important yeasts.</title>
        <authorList>
            <consortium name="DOE Joint Genome Institute"/>
            <person name="Riley R."/>
            <person name="Haridas S."/>
            <person name="Wolfe K.H."/>
            <person name="Lopes M.R."/>
            <person name="Hittinger C.T."/>
            <person name="Goker M."/>
            <person name="Salamov A."/>
            <person name="Wisecaver J."/>
            <person name="Long T.M."/>
            <person name="Aerts A.L."/>
            <person name="Barry K."/>
            <person name="Choi C."/>
            <person name="Clum A."/>
            <person name="Coughlan A.Y."/>
            <person name="Deshpande S."/>
            <person name="Douglass A.P."/>
            <person name="Hanson S.J."/>
            <person name="Klenk H.-P."/>
            <person name="Labutti K."/>
            <person name="Lapidus A."/>
            <person name="Lindquist E."/>
            <person name="Lipzen A."/>
            <person name="Meier-Kolthoff J.P."/>
            <person name="Ohm R.A."/>
            <person name="Otillar R.P."/>
            <person name="Pangilinan J."/>
            <person name="Peng Y."/>
            <person name="Rokas A."/>
            <person name="Rosa C.A."/>
            <person name="Scheuner C."/>
            <person name="Sibirny A.A."/>
            <person name="Slot J.C."/>
            <person name="Stielow J.B."/>
            <person name="Sun H."/>
            <person name="Kurtzman C.P."/>
            <person name="Blackwell M."/>
            <person name="Grigoriev I.V."/>
            <person name="Jeffries T.W."/>
        </authorList>
    </citation>
    <scope>NUCLEOTIDE SEQUENCE [LARGE SCALE GENOMIC DNA]</scope>
    <source>
        <strain evidence="9">NRRL YB-2248</strain>
    </source>
</reference>
<evidence type="ECO:0000256" key="5">
    <source>
        <dbReference type="ARBA" id="ARBA00022989"/>
    </source>
</evidence>
<feature type="transmembrane region" description="Helical" evidence="7">
    <location>
        <begin position="236"/>
        <end position="255"/>
    </location>
</feature>
<keyword evidence="2 7" id="KW-0337">GPI-anchor biosynthesis</keyword>
<dbReference type="Proteomes" id="UP000094801">
    <property type="component" value="Unassembled WGS sequence"/>
</dbReference>
<feature type="transmembrane region" description="Helical" evidence="7">
    <location>
        <begin position="117"/>
        <end position="137"/>
    </location>
</feature>
<sequence>MLLPVILLLFTPSSLASIGDDLSEFQNCVSQCDSTTCLSTPNEALSKYPKLTSTELNKWIEQQSKYDIFTKMPLSAHLSLLGWSCYDNCDYQCQRIITKSRIRKGQEVVQFHGKWPFLRIFGIQELFSTLFSMGNFYPNYKGFKLIYKYWKREKNSIGGGNGNGNGRFESLYFAYLIVSIVSCLAWVFSSLFHLKDNWNRERLDYFFAGMTVLSGFYGITMRVFKLYTKENANKRKLLGIGCIIAYICHVSRLLYDWSYTYNMEANVICGLIQNVLWIYHSISTFNMMRNRTPSSIKHRRLIDDIKDKSINWTLIPLLLVGSVSLGMSFELFDFPPIWDLIDAHAMWHLATIWPALFWYSYMIRDVEECLNDTTKLY</sequence>
<feature type="transmembrane region" description="Helical" evidence="7">
    <location>
        <begin position="344"/>
        <end position="361"/>
    </location>
</feature>
<dbReference type="OrthoDB" id="419770at2759"/>
<comment type="similarity">
    <text evidence="7">Belongs to the PGAP3 family.</text>
</comment>
<dbReference type="AlphaFoldDB" id="A0A1E4STH6"/>
<keyword evidence="9" id="KW-1185">Reference proteome</keyword>
<evidence type="ECO:0000313" key="9">
    <source>
        <dbReference type="Proteomes" id="UP000094801"/>
    </source>
</evidence>